<dbReference type="InterPro" id="IPR011330">
    <property type="entry name" value="Glyco_hydro/deAcase_b/a-brl"/>
</dbReference>
<feature type="transmembrane region" description="Helical" evidence="1">
    <location>
        <begin position="328"/>
        <end position="354"/>
    </location>
</feature>
<evidence type="ECO:0000259" key="2">
    <source>
        <dbReference type="Pfam" id="PF01522"/>
    </source>
</evidence>
<dbReference type="Gene3D" id="3.20.20.370">
    <property type="entry name" value="Glycoside hydrolase/deacetylase"/>
    <property type="match status" value="1"/>
</dbReference>
<dbReference type="Pfam" id="PF01522">
    <property type="entry name" value="Polysacc_deac_1"/>
    <property type="match status" value="1"/>
</dbReference>
<gene>
    <name evidence="3" type="primary">CVA-1_156L</name>
    <name evidence="3" type="ORF">PBCVCVA1_156L</name>
</gene>
<name>M1HL40_9PHYC</name>
<sequence length="359" mass="40496">MKIIFFLSLLAFASGCSLPECLNPSSDPPIPIDQMPQFVLLSHDDEINEQTLQAFQDVGLCSEKITFFLMWSKIDCRYVQAFYNAGHEIAMHTVNHKHLTGVPLDQLAYEMLGVRDLVHAKCGIPLEDMVGFRAPYLEVNEHVRKVLYDDKNIKYDSSYNVDKPLAPFTMDSGLVKNSSVASESWPGLWQIPLISFGKGHGVGRYAMDPGRITQAIADPLTIGQFIPASDMFDVLVSSFEKEYVNGSKLPFSINFHTPWLNAPDYATNLGLFLKYTSQFEDVYYITYSELIDWMKNPVPLEDMPPSNRFCTYVSVPPISFWNRYKNEILVIAIVVGPIIILSIGTLLAQIIFIATRKSV</sequence>
<dbReference type="GO" id="GO:0016810">
    <property type="term" value="F:hydrolase activity, acting on carbon-nitrogen (but not peptide) bonds"/>
    <property type="evidence" value="ECO:0007669"/>
    <property type="project" value="InterPro"/>
</dbReference>
<dbReference type="PANTHER" id="PTHR45985:SF8">
    <property type="entry name" value="CHITIN DEACETYLASE-LIKE 9, ISOFORM A"/>
    <property type="match status" value="1"/>
</dbReference>
<dbReference type="PANTHER" id="PTHR45985">
    <property type="match status" value="1"/>
</dbReference>
<evidence type="ECO:0000256" key="1">
    <source>
        <dbReference type="SAM" id="Phobius"/>
    </source>
</evidence>
<dbReference type="KEGG" id="vg:41900307"/>
<dbReference type="InterPro" id="IPR002509">
    <property type="entry name" value="NODB_dom"/>
</dbReference>
<reference evidence="3 4" key="1">
    <citation type="submission" date="2012-10" db="EMBL/GenBank/DDBJ databases">
        <title>Towards defining the chloroviruses: a genomic journey through a genus of large DNA viruses.</title>
        <authorList>
            <person name="Jeanniard A."/>
            <person name="Dunigan D.D."/>
            <person name="Gurnon J.R."/>
            <person name="Agarkova I."/>
            <person name="Kang M."/>
            <person name="Vitek J."/>
            <person name="Duncan G."/>
            <person name="McClung O.W."/>
            <person name="Larsen M."/>
            <person name="Claverie J.-M."/>
            <person name="Van Etten J.L."/>
            <person name="Blanc G."/>
        </authorList>
    </citation>
    <scope>NUCLEOTIDE SEQUENCE [LARGE SCALE GENOMIC DNA]</scope>
</reference>
<dbReference type="RefSeq" id="YP_009701742.1">
    <property type="nucleotide sequence ID" value="NC_044937.1"/>
</dbReference>
<accession>M1HL40</accession>
<dbReference type="GO" id="GO:0005975">
    <property type="term" value="P:carbohydrate metabolic process"/>
    <property type="evidence" value="ECO:0007669"/>
    <property type="project" value="InterPro"/>
</dbReference>
<dbReference type="PROSITE" id="PS51257">
    <property type="entry name" value="PROKAR_LIPOPROTEIN"/>
    <property type="match status" value="1"/>
</dbReference>
<keyword evidence="4" id="KW-1185">Reference proteome</keyword>
<dbReference type="SUPFAM" id="SSF88713">
    <property type="entry name" value="Glycoside hydrolase/deacetylase"/>
    <property type="match status" value="1"/>
</dbReference>
<dbReference type="GeneID" id="41900307"/>
<keyword evidence="1" id="KW-1133">Transmembrane helix</keyword>
<proteinExistence type="predicted"/>
<protein>
    <submittedName>
        <fullName evidence="3">Polysaccharide deacetylase</fullName>
    </submittedName>
</protein>
<evidence type="ECO:0000313" key="4">
    <source>
        <dbReference type="Proteomes" id="UP000243236"/>
    </source>
</evidence>
<feature type="domain" description="NodB homology" evidence="2">
    <location>
        <begin position="41"/>
        <end position="147"/>
    </location>
</feature>
<dbReference type="InterPro" id="IPR052740">
    <property type="entry name" value="CE4"/>
</dbReference>
<keyword evidence="1" id="KW-0472">Membrane</keyword>
<keyword evidence="1" id="KW-0812">Transmembrane</keyword>
<organism evidence="3 4">
    <name type="scientific">Paramecium bursaria Chlorella virus CVA-1</name>
    <dbReference type="NCBI Taxonomy" id="42683"/>
    <lineage>
        <taxon>Viruses</taxon>
        <taxon>Varidnaviria</taxon>
        <taxon>Bamfordvirae</taxon>
        <taxon>Nucleocytoviricota</taxon>
        <taxon>Megaviricetes</taxon>
        <taxon>Algavirales</taxon>
        <taxon>Phycodnaviridae</taxon>
        <taxon>Chlorovirus</taxon>
        <taxon>Chlorovirus conductrix</taxon>
        <taxon>Paramecium bursaria Chlorella virus A1</taxon>
    </lineage>
</organism>
<evidence type="ECO:0000313" key="3">
    <source>
        <dbReference type="EMBL" id="AGE50406.1"/>
    </source>
</evidence>
<dbReference type="Proteomes" id="UP000243236">
    <property type="component" value="Segment"/>
</dbReference>
<dbReference type="EMBL" id="JX997159">
    <property type="protein sequence ID" value="AGE50406.1"/>
    <property type="molecule type" value="Genomic_DNA"/>
</dbReference>